<dbReference type="InterPro" id="IPR051468">
    <property type="entry name" value="Fungal_SecMetab_SDRs"/>
</dbReference>
<keyword evidence="3" id="KW-0560">Oxidoreductase</keyword>
<accession>D8Q4X1</accession>
<dbReference type="FunCoup" id="D8Q4X1">
    <property type="interactions" value="136"/>
</dbReference>
<sequence length="252" mass="27051">MSQPTVYFITGANRGIGLAIVSTLVARPNVVVFAGARDPSRTGDLNALAKAHPDRVHVIKVVSADKQNNEVAIEEVKQVAGRLDVVIANAGISDSYEPALEVPTEGMNRHFEVNTNGPLVLFQAAYSLLRRSATPKFVTVSSGLGSIALAGELSVNMYAYGASKAAANWVMRKLHHDFPDMVIFPISPGMAATDMAKDGVEREPAMIELQKALPPITPAESARGILEQIDVATRDTHGGQFVDYSGLGKWEW</sequence>
<dbReference type="Gene3D" id="3.40.50.720">
    <property type="entry name" value="NAD(P)-binding Rossmann-like Domain"/>
    <property type="match status" value="1"/>
</dbReference>
<comment type="similarity">
    <text evidence="1">Belongs to the short-chain dehydrogenases/reductases (SDR) family.</text>
</comment>
<dbReference type="PANTHER" id="PTHR43544">
    <property type="entry name" value="SHORT-CHAIN DEHYDROGENASE/REDUCTASE"/>
    <property type="match status" value="1"/>
</dbReference>
<dbReference type="Proteomes" id="UP000007431">
    <property type="component" value="Unassembled WGS sequence"/>
</dbReference>
<name>D8Q4X1_SCHCM</name>
<keyword evidence="2" id="KW-0521">NADP</keyword>
<evidence type="ECO:0000313" key="5">
    <source>
        <dbReference type="Proteomes" id="UP000007431"/>
    </source>
</evidence>
<evidence type="ECO:0000256" key="3">
    <source>
        <dbReference type="ARBA" id="ARBA00023002"/>
    </source>
</evidence>
<dbReference type="InterPro" id="IPR002347">
    <property type="entry name" value="SDR_fam"/>
</dbReference>
<dbReference type="VEuPathDB" id="FungiDB:SCHCODRAFT_02667893"/>
<dbReference type="RefSeq" id="XP_003031770.1">
    <property type="nucleotide sequence ID" value="XM_003031724.1"/>
</dbReference>
<protein>
    <recommendedName>
        <fullName evidence="6">NAD(P)-binding protein</fullName>
    </recommendedName>
</protein>
<evidence type="ECO:0000313" key="4">
    <source>
        <dbReference type="EMBL" id="EFI96867.1"/>
    </source>
</evidence>
<reference evidence="4 5" key="1">
    <citation type="journal article" date="2010" name="Nat. Biotechnol.">
        <title>Genome sequence of the model mushroom Schizophyllum commune.</title>
        <authorList>
            <person name="Ohm R.A."/>
            <person name="de Jong J.F."/>
            <person name="Lugones L.G."/>
            <person name="Aerts A."/>
            <person name="Kothe E."/>
            <person name="Stajich J.E."/>
            <person name="de Vries R.P."/>
            <person name="Record E."/>
            <person name="Levasseur A."/>
            <person name="Baker S.E."/>
            <person name="Bartholomew K.A."/>
            <person name="Coutinho P.M."/>
            <person name="Erdmann S."/>
            <person name="Fowler T.J."/>
            <person name="Gathman A.C."/>
            <person name="Lombard V."/>
            <person name="Henrissat B."/>
            <person name="Knabe N."/>
            <person name="Kuees U."/>
            <person name="Lilly W.W."/>
            <person name="Lindquist E."/>
            <person name="Lucas S."/>
            <person name="Magnuson J.K."/>
            <person name="Piumi F."/>
            <person name="Raudaskoski M."/>
            <person name="Salamov A."/>
            <person name="Schmutz J."/>
            <person name="Schwarze F.W.M.R."/>
            <person name="vanKuyk P.A."/>
            <person name="Horton J.S."/>
            <person name="Grigoriev I.V."/>
            <person name="Woesten H.A.B."/>
        </authorList>
    </citation>
    <scope>NUCLEOTIDE SEQUENCE [LARGE SCALE GENOMIC DNA]</scope>
    <source>
        <strain evidence="5">H4-8 / FGSC 9210</strain>
    </source>
</reference>
<evidence type="ECO:0000256" key="1">
    <source>
        <dbReference type="ARBA" id="ARBA00006484"/>
    </source>
</evidence>
<dbReference type="InterPro" id="IPR020904">
    <property type="entry name" value="Sc_DH/Rdtase_CS"/>
</dbReference>
<dbReference type="InterPro" id="IPR036291">
    <property type="entry name" value="NAD(P)-bd_dom_sf"/>
</dbReference>
<dbReference type="PRINTS" id="PR00081">
    <property type="entry name" value="GDHRDH"/>
</dbReference>
<dbReference type="PROSITE" id="PS00061">
    <property type="entry name" value="ADH_SHORT"/>
    <property type="match status" value="1"/>
</dbReference>
<evidence type="ECO:0000256" key="2">
    <source>
        <dbReference type="ARBA" id="ARBA00022857"/>
    </source>
</evidence>
<dbReference type="CDD" id="cd05325">
    <property type="entry name" value="carb_red_sniffer_like_SDR_c"/>
    <property type="match status" value="1"/>
</dbReference>
<dbReference type="PANTHER" id="PTHR43544:SF7">
    <property type="entry name" value="NADB-LER2"/>
    <property type="match status" value="1"/>
</dbReference>
<evidence type="ECO:0008006" key="6">
    <source>
        <dbReference type="Google" id="ProtNLM"/>
    </source>
</evidence>
<dbReference type="SUPFAM" id="SSF51735">
    <property type="entry name" value="NAD(P)-binding Rossmann-fold domains"/>
    <property type="match status" value="1"/>
</dbReference>
<dbReference type="GO" id="GO:0005737">
    <property type="term" value="C:cytoplasm"/>
    <property type="evidence" value="ECO:0007669"/>
    <property type="project" value="TreeGrafter"/>
</dbReference>
<dbReference type="AlphaFoldDB" id="D8Q4X1"/>
<dbReference type="HOGENOM" id="CLU_010194_9_1_1"/>
<dbReference type="OrthoDB" id="9876299at2759"/>
<dbReference type="EMBL" id="GL377306">
    <property type="protein sequence ID" value="EFI96867.1"/>
    <property type="molecule type" value="Genomic_DNA"/>
</dbReference>
<organism evidence="5">
    <name type="scientific">Schizophyllum commune (strain H4-8 / FGSC 9210)</name>
    <name type="common">Split gill fungus</name>
    <dbReference type="NCBI Taxonomy" id="578458"/>
    <lineage>
        <taxon>Eukaryota</taxon>
        <taxon>Fungi</taxon>
        <taxon>Dikarya</taxon>
        <taxon>Basidiomycota</taxon>
        <taxon>Agaricomycotina</taxon>
        <taxon>Agaricomycetes</taxon>
        <taxon>Agaricomycetidae</taxon>
        <taxon>Agaricales</taxon>
        <taxon>Schizophyllaceae</taxon>
        <taxon>Schizophyllum</taxon>
    </lineage>
</organism>
<proteinExistence type="inferred from homology"/>
<dbReference type="eggNOG" id="KOG1611">
    <property type="taxonomic scope" value="Eukaryota"/>
</dbReference>
<dbReference type="Pfam" id="PF00106">
    <property type="entry name" value="adh_short"/>
    <property type="match status" value="1"/>
</dbReference>
<dbReference type="InParanoid" id="D8Q4X1"/>
<dbReference type="KEGG" id="scm:SCHCO_02667893"/>
<dbReference type="GO" id="GO:0016491">
    <property type="term" value="F:oxidoreductase activity"/>
    <property type="evidence" value="ECO:0007669"/>
    <property type="project" value="UniProtKB-KW"/>
</dbReference>
<keyword evidence="5" id="KW-1185">Reference proteome</keyword>
<dbReference type="OMA" id="QFVNYNG"/>
<dbReference type="GeneID" id="9589776"/>
<gene>
    <name evidence="4" type="ORF">SCHCODRAFT_55592</name>
</gene>